<evidence type="ECO:0000313" key="3">
    <source>
        <dbReference type="Proteomes" id="UP001377567"/>
    </source>
</evidence>
<name>A0AAV5SA85_MAUHU</name>
<dbReference type="PANTHER" id="PTHR10953">
    <property type="entry name" value="UBIQUITIN-ACTIVATING ENZYME E1"/>
    <property type="match status" value="1"/>
</dbReference>
<reference evidence="2 3" key="1">
    <citation type="journal article" date="2023" name="Elife">
        <title>Identification of key yeast species and microbe-microbe interactions impacting larval growth of Drosophila in the wild.</title>
        <authorList>
            <person name="Mure A."/>
            <person name="Sugiura Y."/>
            <person name="Maeda R."/>
            <person name="Honda K."/>
            <person name="Sakurai N."/>
            <person name="Takahashi Y."/>
            <person name="Watada M."/>
            <person name="Katoh T."/>
            <person name="Gotoh A."/>
            <person name="Gotoh Y."/>
            <person name="Taniguchi I."/>
            <person name="Nakamura K."/>
            <person name="Hayashi T."/>
            <person name="Katayama T."/>
            <person name="Uemura T."/>
            <person name="Hattori Y."/>
        </authorList>
    </citation>
    <scope>NUCLEOTIDE SEQUENCE [LARGE SCALE GENOMIC DNA]</scope>
    <source>
        <strain evidence="2 3">KH-74</strain>
    </source>
</reference>
<feature type="domain" description="THIF-type NAD/FAD binding fold" evidence="1">
    <location>
        <begin position="17"/>
        <end position="337"/>
    </location>
</feature>
<dbReference type="GO" id="GO:0016925">
    <property type="term" value="P:protein sumoylation"/>
    <property type="evidence" value="ECO:0007669"/>
    <property type="project" value="TreeGrafter"/>
</dbReference>
<dbReference type="Pfam" id="PF00899">
    <property type="entry name" value="ThiF"/>
    <property type="match status" value="1"/>
</dbReference>
<dbReference type="InterPro" id="IPR035985">
    <property type="entry name" value="Ubiquitin-activating_enz"/>
</dbReference>
<gene>
    <name evidence="2" type="ORF">DAKH74_055500</name>
</gene>
<evidence type="ECO:0000313" key="2">
    <source>
        <dbReference type="EMBL" id="GMM58933.1"/>
    </source>
</evidence>
<dbReference type="EMBL" id="BTGD01000025">
    <property type="protein sequence ID" value="GMM58933.1"/>
    <property type="molecule type" value="Genomic_DNA"/>
</dbReference>
<dbReference type="Gene3D" id="3.40.50.720">
    <property type="entry name" value="NAD(P)-binding Rossmann-like Domain"/>
    <property type="match status" value="1"/>
</dbReference>
<accession>A0AAV5SA85</accession>
<dbReference type="CDD" id="cd01492">
    <property type="entry name" value="Aos1_SUMO"/>
    <property type="match status" value="1"/>
</dbReference>
<sequence>MTASDSNKLSADEIALYDRQIRLWGMAAQANMRSARVLLVNIGSIGTEVAKNVVLSGIGNLYVLDEHVVREEDLGCQFLLTKGDVGAQRAQACLPRLQDLNPRVNLQVDCAALSSKPREFFQGFDLIVATELRSEEITALNKISRALGIPIYVAGSNGLFSYIFVDLIQFESTEEKLKSGRSTECGHVSSNREVIDVQVRHDEDDPKKVYEKITTRNSYKPFHELLQSATLQDKLTRRQAKRVNNVLPLTVSCLTQHPGSLKDLQRNVVQTCNDLHITAENLKPEYIEQFYTQLGIEFAPVAAIIGGAVAQDVINILGKKASPLNNFLVFDGITLEMPIYEF</sequence>
<dbReference type="GO" id="GO:0005737">
    <property type="term" value="C:cytoplasm"/>
    <property type="evidence" value="ECO:0007669"/>
    <property type="project" value="TreeGrafter"/>
</dbReference>
<keyword evidence="3" id="KW-1185">Reference proteome</keyword>
<dbReference type="Proteomes" id="UP001377567">
    <property type="component" value="Unassembled WGS sequence"/>
</dbReference>
<evidence type="ECO:0000259" key="1">
    <source>
        <dbReference type="Pfam" id="PF00899"/>
    </source>
</evidence>
<dbReference type="PANTHER" id="PTHR10953:SF162">
    <property type="entry name" value="SUMO-ACTIVATING ENZYME SUBUNIT 1"/>
    <property type="match status" value="1"/>
</dbReference>
<dbReference type="GO" id="GO:0019948">
    <property type="term" value="F:SUMO activating enzyme activity"/>
    <property type="evidence" value="ECO:0007669"/>
    <property type="project" value="TreeGrafter"/>
</dbReference>
<dbReference type="AlphaFoldDB" id="A0AAV5SA85"/>
<dbReference type="InterPro" id="IPR045886">
    <property type="entry name" value="ThiF/MoeB/HesA"/>
</dbReference>
<dbReference type="SUPFAM" id="SSF69572">
    <property type="entry name" value="Activating enzymes of the ubiquitin-like proteins"/>
    <property type="match status" value="1"/>
</dbReference>
<proteinExistence type="predicted"/>
<comment type="caution">
    <text evidence="2">The sequence shown here is derived from an EMBL/GenBank/DDBJ whole genome shotgun (WGS) entry which is preliminary data.</text>
</comment>
<protein>
    <submittedName>
        <fullName evidence="2">E1 ubiquitin-activating protein</fullName>
    </submittedName>
</protein>
<dbReference type="GO" id="GO:0031510">
    <property type="term" value="C:SUMO activating enzyme complex"/>
    <property type="evidence" value="ECO:0007669"/>
    <property type="project" value="TreeGrafter"/>
</dbReference>
<organism evidence="2 3">
    <name type="scientific">Maudiozyma humilis</name>
    <name type="common">Sour dough yeast</name>
    <name type="synonym">Kazachstania humilis</name>
    <dbReference type="NCBI Taxonomy" id="51915"/>
    <lineage>
        <taxon>Eukaryota</taxon>
        <taxon>Fungi</taxon>
        <taxon>Dikarya</taxon>
        <taxon>Ascomycota</taxon>
        <taxon>Saccharomycotina</taxon>
        <taxon>Saccharomycetes</taxon>
        <taxon>Saccharomycetales</taxon>
        <taxon>Saccharomycetaceae</taxon>
        <taxon>Maudiozyma</taxon>
    </lineage>
</organism>
<dbReference type="InterPro" id="IPR000594">
    <property type="entry name" value="ThiF_NAD_FAD-bd"/>
</dbReference>